<dbReference type="InterPro" id="IPR045057">
    <property type="entry name" value="Gcn5-rel_NAT"/>
</dbReference>
<reference evidence="2" key="1">
    <citation type="submission" date="2020-01" db="EMBL/GenBank/DDBJ databases">
        <authorList>
            <person name="Meier V. D."/>
            <person name="Meier V D."/>
        </authorList>
    </citation>
    <scope>NUCLEOTIDE SEQUENCE</scope>
    <source>
        <strain evidence="2">HLG_WM_MAG_04</strain>
    </source>
</reference>
<gene>
    <name evidence="2" type="ORF">HELGO_WM5818</name>
</gene>
<dbReference type="PANTHER" id="PTHR31435:SF9">
    <property type="entry name" value="PROTEIN NATD1"/>
    <property type="match status" value="1"/>
</dbReference>
<dbReference type="PANTHER" id="PTHR31435">
    <property type="entry name" value="PROTEIN NATD1"/>
    <property type="match status" value="1"/>
</dbReference>
<dbReference type="EMBL" id="CACVAX010000038">
    <property type="protein sequence ID" value="CAA6812160.1"/>
    <property type="molecule type" value="Genomic_DNA"/>
</dbReference>
<dbReference type="Pfam" id="PF14542">
    <property type="entry name" value="Acetyltransf_CG"/>
    <property type="match status" value="1"/>
</dbReference>
<dbReference type="InterPro" id="IPR031165">
    <property type="entry name" value="GNAT_YJDJ"/>
</dbReference>
<protein>
    <submittedName>
        <fullName evidence="2">N-acetyltransferase</fullName>
    </submittedName>
</protein>
<sequence>MAEHTLIHNQDENKYEYHIDGHIAYITYDNQNGVLHITHTIVPEELAGKGLAKILTIDVMNEIEKQQLKVQPKCSYTVAFMEKNPDYQRLLG</sequence>
<dbReference type="GO" id="GO:0016740">
    <property type="term" value="F:transferase activity"/>
    <property type="evidence" value="ECO:0007669"/>
    <property type="project" value="UniProtKB-KW"/>
</dbReference>
<evidence type="ECO:0000259" key="1">
    <source>
        <dbReference type="PROSITE" id="PS51729"/>
    </source>
</evidence>
<dbReference type="SUPFAM" id="SSF55729">
    <property type="entry name" value="Acyl-CoA N-acyltransferases (Nat)"/>
    <property type="match status" value="1"/>
</dbReference>
<dbReference type="PROSITE" id="PS51729">
    <property type="entry name" value="GNAT_YJDJ"/>
    <property type="match status" value="1"/>
</dbReference>
<name>A0A6S6T9U9_9BACT</name>
<accession>A0A6S6T9U9</accession>
<keyword evidence="2" id="KW-0808">Transferase</keyword>
<feature type="domain" description="N-acetyltransferase" evidence="1">
    <location>
        <begin position="7"/>
        <end position="92"/>
    </location>
</feature>
<evidence type="ECO:0000313" key="2">
    <source>
        <dbReference type="EMBL" id="CAA6812160.1"/>
    </source>
</evidence>
<organism evidence="2">
    <name type="scientific">uncultured Sulfurovum sp</name>
    <dbReference type="NCBI Taxonomy" id="269237"/>
    <lineage>
        <taxon>Bacteria</taxon>
        <taxon>Pseudomonadati</taxon>
        <taxon>Campylobacterota</taxon>
        <taxon>Epsilonproteobacteria</taxon>
        <taxon>Campylobacterales</taxon>
        <taxon>Sulfurovaceae</taxon>
        <taxon>Sulfurovum</taxon>
        <taxon>environmental samples</taxon>
    </lineage>
</organism>
<dbReference type="Gene3D" id="3.40.630.30">
    <property type="match status" value="1"/>
</dbReference>
<dbReference type="InterPro" id="IPR016181">
    <property type="entry name" value="Acyl_CoA_acyltransferase"/>
</dbReference>
<dbReference type="AlphaFoldDB" id="A0A6S6T9U9"/>
<proteinExistence type="predicted"/>